<sequence length="302" mass="33450">MPMQSKGFYSLFLLLFCLLPWLAGCDAPNTRQAVELYAEGKYKEALPIFINAAGRRDPVAYYFMARMYERGQGVDADPAKAMNLYMNAANEGLDRGRAAVAAFQAGNQIEVDKQLAILQSIAENDPSSGLAWYCEALHQLSNDPRSEYDYTELLQSCINQLRGVDQATAFRLLSSAYAGGLGVKKDPAKALSFAEQAAEAGDIKAHSSIAYGYYEGVDRPSDLVKAYAHAHTALVLGGKTMSIERRTAMEQLIKTISRRMSAGQMAQGKQLAEQVRKNAEQSHKTWLQQQLIDWAMNYQPKK</sequence>
<dbReference type="AlphaFoldDB" id="A0A4V3D6X4"/>
<keyword evidence="1" id="KW-0732">Signal</keyword>
<evidence type="ECO:0000256" key="1">
    <source>
        <dbReference type="SAM" id="SignalP"/>
    </source>
</evidence>
<dbReference type="Proteomes" id="UP000295375">
    <property type="component" value="Unassembled WGS sequence"/>
</dbReference>
<proteinExistence type="predicted"/>
<accession>A0A4V3D6X4</accession>
<gene>
    <name evidence="2" type="ORF">EV696_11965</name>
</gene>
<dbReference type="InterPro" id="IPR006597">
    <property type="entry name" value="Sel1-like"/>
</dbReference>
<organism evidence="2 3">
    <name type="scientific">Permianibacter aggregans</name>
    <dbReference type="NCBI Taxonomy" id="1510150"/>
    <lineage>
        <taxon>Bacteria</taxon>
        <taxon>Pseudomonadati</taxon>
        <taxon>Pseudomonadota</taxon>
        <taxon>Gammaproteobacteria</taxon>
        <taxon>Pseudomonadales</taxon>
        <taxon>Pseudomonadaceae</taxon>
        <taxon>Permianibacter</taxon>
    </lineage>
</organism>
<feature type="chain" id="PRO_5020462109" evidence="1">
    <location>
        <begin position="24"/>
        <end position="302"/>
    </location>
</feature>
<dbReference type="Pfam" id="PF08238">
    <property type="entry name" value="Sel1"/>
    <property type="match status" value="3"/>
</dbReference>
<comment type="caution">
    <text evidence="2">The sequence shown here is derived from an EMBL/GenBank/DDBJ whole genome shotgun (WGS) entry which is preliminary data.</text>
</comment>
<name>A0A4V3D6X4_9GAMM</name>
<dbReference type="SUPFAM" id="SSF81901">
    <property type="entry name" value="HCP-like"/>
    <property type="match status" value="1"/>
</dbReference>
<dbReference type="PANTHER" id="PTHR43628:SF1">
    <property type="entry name" value="CHITIN SYNTHASE REGULATORY FACTOR 2-RELATED"/>
    <property type="match status" value="1"/>
</dbReference>
<dbReference type="RefSeq" id="WP_162848210.1">
    <property type="nucleotide sequence ID" value="NZ_CP037953.1"/>
</dbReference>
<protein>
    <submittedName>
        <fullName evidence="2">Sel1 repeat-containing protein</fullName>
    </submittedName>
</protein>
<dbReference type="EMBL" id="SNYM01000019">
    <property type="protein sequence ID" value="TDQ45597.1"/>
    <property type="molecule type" value="Genomic_DNA"/>
</dbReference>
<reference evidence="2 3" key="1">
    <citation type="submission" date="2019-03" db="EMBL/GenBank/DDBJ databases">
        <title>Genomic Encyclopedia of Type Strains, Phase IV (KMG-IV): sequencing the most valuable type-strain genomes for metagenomic binning, comparative biology and taxonomic classification.</title>
        <authorList>
            <person name="Goeker M."/>
        </authorList>
    </citation>
    <scope>NUCLEOTIDE SEQUENCE [LARGE SCALE GENOMIC DNA]</scope>
    <source>
        <strain evidence="2 3">DSM 103792</strain>
    </source>
</reference>
<dbReference type="InterPro" id="IPR052945">
    <property type="entry name" value="Mitotic_Regulator"/>
</dbReference>
<keyword evidence="3" id="KW-1185">Reference proteome</keyword>
<evidence type="ECO:0000313" key="2">
    <source>
        <dbReference type="EMBL" id="TDQ45597.1"/>
    </source>
</evidence>
<dbReference type="InterPro" id="IPR011990">
    <property type="entry name" value="TPR-like_helical_dom_sf"/>
</dbReference>
<dbReference type="PROSITE" id="PS51257">
    <property type="entry name" value="PROKAR_LIPOPROTEIN"/>
    <property type="match status" value="1"/>
</dbReference>
<evidence type="ECO:0000313" key="3">
    <source>
        <dbReference type="Proteomes" id="UP000295375"/>
    </source>
</evidence>
<dbReference type="SMART" id="SM00671">
    <property type="entry name" value="SEL1"/>
    <property type="match status" value="3"/>
</dbReference>
<dbReference type="Gene3D" id="1.25.40.10">
    <property type="entry name" value="Tetratricopeptide repeat domain"/>
    <property type="match status" value="1"/>
</dbReference>
<dbReference type="PANTHER" id="PTHR43628">
    <property type="entry name" value="ACTIVATOR OF C KINASE PROTEIN 1-RELATED"/>
    <property type="match status" value="1"/>
</dbReference>
<feature type="signal peptide" evidence="1">
    <location>
        <begin position="1"/>
        <end position="23"/>
    </location>
</feature>